<evidence type="ECO:0000313" key="3">
    <source>
        <dbReference type="Proteomes" id="UP000188268"/>
    </source>
</evidence>
<keyword evidence="1" id="KW-1133">Transmembrane helix</keyword>
<name>A0A1R3IF03_COCAP</name>
<keyword evidence="3" id="KW-1185">Reference proteome</keyword>
<evidence type="ECO:0000313" key="2">
    <source>
        <dbReference type="EMBL" id="OMO81172.1"/>
    </source>
</evidence>
<keyword evidence="1" id="KW-0472">Membrane</keyword>
<dbReference type="EMBL" id="AWWV01010210">
    <property type="protein sequence ID" value="OMO81172.1"/>
    <property type="molecule type" value="Genomic_DNA"/>
</dbReference>
<organism evidence="2 3">
    <name type="scientific">Corchorus capsularis</name>
    <name type="common">Jute</name>
    <dbReference type="NCBI Taxonomy" id="210143"/>
    <lineage>
        <taxon>Eukaryota</taxon>
        <taxon>Viridiplantae</taxon>
        <taxon>Streptophyta</taxon>
        <taxon>Embryophyta</taxon>
        <taxon>Tracheophyta</taxon>
        <taxon>Spermatophyta</taxon>
        <taxon>Magnoliopsida</taxon>
        <taxon>eudicotyledons</taxon>
        <taxon>Gunneridae</taxon>
        <taxon>Pentapetalae</taxon>
        <taxon>rosids</taxon>
        <taxon>malvids</taxon>
        <taxon>Malvales</taxon>
        <taxon>Malvaceae</taxon>
        <taxon>Grewioideae</taxon>
        <taxon>Apeibeae</taxon>
        <taxon>Corchorus</taxon>
    </lineage>
</organism>
<gene>
    <name evidence="2" type="ORF">CCACVL1_12571</name>
</gene>
<dbReference type="Proteomes" id="UP000188268">
    <property type="component" value="Unassembled WGS sequence"/>
</dbReference>
<protein>
    <submittedName>
        <fullName evidence="2">Uncharacterized protein</fullName>
    </submittedName>
</protein>
<comment type="caution">
    <text evidence="2">The sequence shown here is derived from an EMBL/GenBank/DDBJ whole genome shotgun (WGS) entry which is preliminary data.</text>
</comment>
<dbReference type="AlphaFoldDB" id="A0A1R3IF03"/>
<proteinExistence type="predicted"/>
<reference evidence="2 3" key="1">
    <citation type="submission" date="2013-09" db="EMBL/GenBank/DDBJ databases">
        <title>Corchorus capsularis genome sequencing.</title>
        <authorList>
            <person name="Alam M."/>
            <person name="Haque M.S."/>
            <person name="Islam M.S."/>
            <person name="Emdad E.M."/>
            <person name="Islam M.M."/>
            <person name="Ahmed B."/>
            <person name="Halim A."/>
            <person name="Hossen Q.M.M."/>
            <person name="Hossain M.Z."/>
            <person name="Ahmed R."/>
            <person name="Khan M.M."/>
            <person name="Islam R."/>
            <person name="Rashid M.M."/>
            <person name="Khan S.A."/>
            <person name="Rahman M.S."/>
            <person name="Alam M."/>
        </authorList>
    </citation>
    <scope>NUCLEOTIDE SEQUENCE [LARGE SCALE GENOMIC DNA]</scope>
    <source>
        <strain evidence="3">cv. CVL-1</strain>
        <tissue evidence="2">Whole seedling</tissue>
    </source>
</reference>
<keyword evidence="1" id="KW-0812">Transmembrane</keyword>
<dbReference type="OrthoDB" id="10374429at2759"/>
<accession>A0A1R3IF03</accession>
<feature type="transmembrane region" description="Helical" evidence="1">
    <location>
        <begin position="12"/>
        <end position="34"/>
    </location>
</feature>
<feature type="transmembrane region" description="Helical" evidence="1">
    <location>
        <begin position="54"/>
        <end position="71"/>
    </location>
</feature>
<dbReference type="Gramene" id="OMO81172">
    <property type="protein sequence ID" value="OMO81172"/>
    <property type="gene ID" value="CCACVL1_12571"/>
</dbReference>
<sequence>MDILVEKRIPSWWRRASTLLLPYATKAVILAPFLLMAHDRYYFEVQPTSKLPTLYGDLFMSMSMLGRFFFLRRNVALLQQFQAK</sequence>
<evidence type="ECO:0000256" key="1">
    <source>
        <dbReference type="SAM" id="Phobius"/>
    </source>
</evidence>